<dbReference type="HOGENOM" id="CLU_008262_0_0_1"/>
<comment type="similarity">
    <text evidence="8 10 11">Belongs to the class I-like SAM-binding methyltransferase superfamily. C5-methyltransferase family.</text>
</comment>
<dbReference type="GO" id="GO:0032259">
    <property type="term" value="P:methylation"/>
    <property type="evidence" value="ECO:0007669"/>
    <property type="project" value="UniProtKB-KW"/>
</dbReference>
<organism evidence="15 16">
    <name type="scientific">Heterobasidion irregulare (strain TC 32-1)</name>
    <dbReference type="NCBI Taxonomy" id="747525"/>
    <lineage>
        <taxon>Eukaryota</taxon>
        <taxon>Fungi</taxon>
        <taxon>Dikarya</taxon>
        <taxon>Basidiomycota</taxon>
        <taxon>Agaricomycotina</taxon>
        <taxon>Agaricomycetes</taxon>
        <taxon>Russulales</taxon>
        <taxon>Bondarzewiaceae</taxon>
        <taxon>Heterobasidion</taxon>
        <taxon>Heterobasidion annosum species complex</taxon>
    </lineage>
</organism>
<dbReference type="PROSITE" id="PS00094">
    <property type="entry name" value="C5_MTASE_1"/>
    <property type="match status" value="1"/>
</dbReference>
<sequence>MISTTPPKKKRRFDYLDFTPHAAHSARRRESNPSLRASSHPPKHCLKHKTSRLPSVAPPVDSLNTTNLEDSLDGPHEGSEFVNGQNRDAGNGCNITKAFYETDEIELVEDEDLQIIGETEIREQASHDDPDDIPVRILSDFSVYDSETQQLVKTEQLLALIESDVSPPPNCHYRASGSVQPFVDDDDEDEDEGEDEDEDENEEDSLEQETEETQRVALSPILEFNIHHVSDETGIDGKIYLRTKYAWYILHKPSKQYAPFFESFWIKHRILHLIVAFSIADPRITLSQFVESLKVTVLSPPDVATAVDMLGREISKEDVLCDDVRIYVLSMLGKLGEQDIKLGRVPLIRYLFDTTQLPRNFVEREPGRTTELSNVEHEVLKHRNPTIVTPIIARVADGLFPRELTVAGSEIPDDVLTYGTQHITAGELVHLENPTSIKWGRRSRAHDHYWNVHIDGVSYNVGDTVIIEPGLDDDRAREMNHVSVGAQTKNSLGNEKWYADFSFPNHVRFPMFCRYLTGRFMRICYLFEENGEKLCHGQWFSHGSKTVLQQTAHPQSLFLMNLCDDIPLASILQKCNLRFLAANEQEPPLGMETVENDFFCSMLWDEDECAFVDISDTETERALSHCEPHERCMSCGMKRLSKLREKVLPKEDTFSLRDVQYHIRDFVYLSSNGDSTYGLAQIIGIEGARRLNIHVRYLARYDDVVLKELERDPELVDWKKDERRLFLTSEEDIVDAAQVVGKFYVMHLKAINNFDQWISLEDHFYIRNSVETSAASVKSRKDLNRLAQEDFTFCEWCHQGCMKNLEEREALLSRNGPVRALELFAGAGGLSAGFDMSGFVQTKWAVEFSPSCCLTYQANHPHATVYNQCSNLLLKHAIETRDGKEPAPLLSLRDNKTCLQQMPQPGEVDFIYGGLPCQSFSMANSNKKQDDIRDTLVCNMLSYVDFYKPDYFLLENVWGMVHHKIQGRDSEVAMAVIKFINRGLTSIGYQVHFKVLQAGHYGSPQARRRVIFWAARRGLPLPGFPVPTHRFEQRMGITKLANGKTLSPVTRTGDDSDHGAPLNPVKVQDAIGDLHHVSQLPFDWKNPHYVLPRTTVSTQENAERRARGIKAVSAESLEGDTYPGFADPVEYAYEPRTRYQMWIRGGEAGGTVAYHYTRRFPKKTIEWSSRSVATRAQGHGPGKRYSTLRIHHFFLPSLVDPFLAVIKFGRIDWNGHFMTAMTTVVPNSRGSRVIHPLQKRILTVRECARAQGFPDHWRFLSVNDKPNRIVDDVRVLSPPLPVSPVLTACDPAVPMPAIAQLFFFGARRTVAMGEQQYRQIGNAVPVPLARALGGALGETLLRAWRAEEAAAGGAVAVLREGSPEV</sequence>
<evidence type="ECO:0000256" key="9">
    <source>
        <dbReference type="PIRSR" id="PIRSR037404-1"/>
    </source>
</evidence>
<dbReference type="InterPro" id="IPR043151">
    <property type="entry name" value="BAH_sf"/>
</dbReference>
<evidence type="ECO:0000256" key="3">
    <source>
        <dbReference type="ARBA" id="ARBA00022679"/>
    </source>
</evidence>
<dbReference type="PIRSF" id="PIRSF037404">
    <property type="entry name" value="DNMT1"/>
    <property type="match status" value="1"/>
</dbReference>
<feature type="compositionally biased region" description="Basic residues" evidence="13">
    <location>
        <begin position="41"/>
        <end position="51"/>
    </location>
</feature>
<feature type="domain" description="BAH" evidence="14">
    <location>
        <begin position="659"/>
        <end position="781"/>
    </location>
</feature>
<dbReference type="PANTHER" id="PTHR10629">
    <property type="entry name" value="CYTOSINE-SPECIFIC METHYLTRANSFERASE"/>
    <property type="match status" value="1"/>
</dbReference>
<dbReference type="Proteomes" id="UP000030671">
    <property type="component" value="Unassembled WGS sequence"/>
</dbReference>
<feature type="region of interest" description="Disordered" evidence="13">
    <location>
        <begin position="1"/>
        <end position="87"/>
    </location>
</feature>
<feature type="region of interest" description="Disordered" evidence="13">
    <location>
        <begin position="169"/>
        <end position="212"/>
    </location>
</feature>
<keyword evidence="4 8" id="KW-0949">S-adenosyl-L-methionine</keyword>
<gene>
    <name evidence="15" type="ORF">HETIRDRAFT_432600</name>
</gene>
<feature type="compositionally biased region" description="Acidic residues" evidence="13">
    <location>
        <begin position="183"/>
        <end position="211"/>
    </location>
</feature>
<keyword evidence="2 8" id="KW-0489">Methyltransferase</keyword>
<comment type="subcellular location">
    <subcellularLocation>
        <location evidence="1 8">Nucleus</location>
    </subcellularLocation>
</comment>
<dbReference type="InterPro" id="IPR022702">
    <property type="entry name" value="Cytosine_MeTrfase1_RFD"/>
</dbReference>
<evidence type="ECO:0000256" key="2">
    <source>
        <dbReference type="ARBA" id="ARBA00022603"/>
    </source>
</evidence>
<dbReference type="PROSITE" id="PS51038">
    <property type="entry name" value="BAH"/>
    <property type="match status" value="2"/>
</dbReference>
<accession>W4KM25</accession>
<evidence type="ECO:0000256" key="7">
    <source>
        <dbReference type="ARBA" id="ARBA00023242"/>
    </source>
</evidence>
<evidence type="ECO:0000256" key="8">
    <source>
        <dbReference type="PIRNR" id="PIRNR037404"/>
    </source>
</evidence>
<evidence type="ECO:0000256" key="4">
    <source>
        <dbReference type="ARBA" id="ARBA00022691"/>
    </source>
</evidence>
<evidence type="ECO:0000256" key="12">
    <source>
        <dbReference type="RuleBase" id="RU000417"/>
    </source>
</evidence>
<dbReference type="GO" id="GO:0005634">
    <property type="term" value="C:nucleus"/>
    <property type="evidence" value="ECO:0007669"/>
    <property type="project" value="UniProtKB-SubCell"/>
</dbReference>
<evidence type="ECO:0000313" key="16">
    <source>
        <dbReference type="Proteomes" id="UP000030671"/>
    </source>
</evidence>
<dbReference type="EMBL" id="KI925455">
    <property type="protein sequence ID" value="ETW86111.1"/>
    <property type="molecule type" value="Genomic_DNA"/>
</dbReference>
<dbReference type="Gene3D" id="3.40.50.150">
    <property type="entry name" value="Vaccinia Virus protein VP39"/>
    <property type="match status" value="1"/>
</dbReference>
<dbReference type="GO" id="GO:0003886">
    <property type="term" value="F:DNA (cytosine-5-)-methyltransferase activity"/>
    <property type="evidence" value="ECO:0007669"/>
    <property type="project" value="UniProtKB-UniRule"/>
</dbReference>
<dbReference type="GO" id="GO:0044027">
    <property type="term" value="P:negative regulation of gene expression via chromosomal CpG island methylation"/>
    <property type="evidence" value="ECO:0007669"/>
    <property type="project" value="TreeGrafter"/>
</dbReference>
<dbReference type="Gene3D" id="2.30.30.490">
    <property type="match status" value="2"/>
</dbReference>
<dbReference type="PROSITE" id="PS00095">
    <property type="entry name" value="C5_MTASE_2"/>
    <property type="match status" value="1"/>
</dbReference>
<keyword evidence="5" id="KW-0677">Repeat</keyword>
<evidence type="ECO:0000259" key="14">
    <source>
        <dbReference type="PROSITE" id="PS51038"/>
    </source>
</evidence>
<proteinExistence type="inferred from homology"/>
<protein>
    <recommendedName>
        <fullName evidence="8">DNA (cytosine-5)-methyltransferase</fullName>
        <ecNumber evidence="8">2.1.1.37</ecNumber>
    </recommendedName>
</protein>
<dbReference type="GeneID" id="20674620"/>
<dbReference type="InParanoid" id="W4KM25"/>
<dbReference type="SMART" id="SM00439">
    <property type="entry name" value="BAH"/>
    <property type="match status" value="2"/>
</dbReference>
<feature type="active site" evidence="9 10">
    <location>
        <position position="917"/>
    </location>
</feature>
<dbReference type="Gene3D" id="3.90.120.10">
    <property type="entry name" value="DNA Methylase, subunit A, domain 2"/>
    <property type="match status" value="1"/>
</dbReference>
<evidence type="ECO:0000256" key="13">
    <source>
        <dbReference type="SAM" id="MobiDB-lite"/>
    </source>
</evidence>
<keyword evidence="16" id="KW-1185">Reference proteome</keyword>
<dbReference type="Pfam" id="PF01426">
    <property type="entry name" value="BAH"/>
    <property type="match status" value="2"/>
</dbReference>
<dbReference type="Pfam" id="PF00145">
    <property type="entry name" value="DNA_methylase"/>
    <property type="match status" value="1"/>
</dbReference>
<evidence type="ECO:0000256" key="1">
    <source>
        <dbReference type="ARBA" id="ARBA00004123"/>
    </source>
</evidence>
<dbReference type="GO" id="GO:0006346">
    <property type="term" value="P:DNA methylation-dependent constitutive heterochromatin formation"/>
    <property type="evidence" value="ECO:0007669"/>
    <property type="project" value="InterPro"/>
</dbReference>
<evidence type="ECO:0000313" key="15">
    <source>
        <dbReference type="EMBL" id="ETW86111.1"/>
    </source>
</evidence>
<evidence type="ECO:0000256" key="6">
    <source>
        <dbReference type="ARBA" id="ARBA00023125"/>
    </source>
</evidence>
<dbReference type="PRINTS" id="PR00105">
    <property type="entry name" value="C5METTRFRASE"/>
</dbReference>
<dbReference type="InterPro" id="IPR001025">
    <property type="entry name" value="BAH_dom"/>
</dbReference>
<comment type="catalytic activity">
    <reaction evidence="8 12">
        <text>a 2'-deoxycytidine in DNA + S-adenosyl-L-methionine = a 5-methyl-2'-deoxycytidine in DNA + S-adenosyl-L-homocysteine + H(+)</text>
        <dbReference type="Rhea" id="RHEA:13681"/>
        <dbReference type="Rhea" id="RHEA-COMP:11369"/>
        <dbReference type="Rhea" id="RHEA-COMP:11370"/>
        <dbReference type="ChEBI" id="CHEBI:15378"/>
        <dbReference type="ChEBI" id="CHEBI:57856"/>
        <dbReference type="ChEBI" id="CHEBI:59789"/>
        <dbReference type="ChEBI" id="CHEBI:85452"/>
        <dbReference type="ChEBI" id="CHEBI:85454"/>
        <dbReference type="EC" id="2.1.1.37"/>
    </reaction>
</comment>
<feature type="domain" description="BAH" evidence="14">
    <location>
        <begin position="499"/>
        <end position="615"/>
    </location>
</feature>
<dbReference type="RefSeq" id="XP_009542885.1">
    <property type="nucleotide sequence ID" value="XM_009544590.1"/>
</dbReference>
<dbReference type="PROSITE" id="PS51679">
    <property type="entry name" value="SAM_MT_C5"/>
    <property type="match status" value="1"/>
</dbReference>
<keyword evidence="3 8" id="KW-0808">Transferase</keyword>
<name>W4KM25_HETIT</name>
<dbReference type="OrthoDB" id="5376140at2759"/>
<dbReference type="Pfam" id="PF12047">
    <property type="entry name" value="DNMT1-RFD"/>
    <property type="match status" value="1"/>
</dbReference>
<reference evidence="15 16" key="1">
    <citation type="journal article" date="2012" name="New Phytol.">
        <title>Insight into trade-off between wood decay and parasitism from the genome of a fungal forest pathogen.</title>
        <authorList>
            <person name="Olson A."/>
            <person name="Aerts A."/>
            <person name="Asiegbu F."/>
            <person name="Belbahri L."/>
            <person name="Bouzid O."/>
            <person name="Broberg A."/>
            <person name="Canback B."/>
            <person name="Coutinho P.M."/>
            <person name="Cullen D."/>
            <person name="Dalman K."/>
            <person name="Deflorio G."/>
            <person name="van Diepen L.T."/>
            <person name="Dunand C."/>
            <person name="Duplessis S."/>
            <person name="Durling M."/>
            <person name="Gonthier P."/>
            <person name="Grimwood J."/>
            <person name="Fossdal C.G."/>
            <person name="Hansson D."/>
            <person name="Henrissat B."/>
            <person name="Hietala A."/>
            <person name="Himmelstrand K."/>
            <person name="Hoffmeister D."/>
            <person name="Hogberg N."/>
            <person name="James T.Y."/>
            <person name="Karlsson M."/>
            <person name="Kohler A."/>
            <person name="Kues U."/>
            <person name="Lee Y.H."/>
            <person name="Lin Y.C."/>
            <person name="Lind M."/>
            <person name="Lindquist E."/>
            <person name="Lombard V."/>
            <person name="Lucas S."/>
            <person name="Lunden K."/>
            <person name="Morin E."/>
            <person name="Murat C."/>
            <person name="Park J."/>
            <person name="Raffaello T."/>
            <person name="Rouze P."/>
            <person name="Salamov A."/>
            <person name="Schmutz J."/>
            <person name="Solheim H."/>
            <person name="Stahlberg J."/>
            <person name="Velez H."/>
            <person name="de Vries R.P."/>
            <person name="Wiebenga A."/>
            <person name="Woodward S."/>
            <person name="Yakovlev I."/>
            <person name="Garbelotto M."/>
            <person name="Martin F."/>
            <person name="Grigoriev I.V."/>
            <person name="Stenlid J."/>
        </authorList>
    </citation>
    <scope>NUCLEOTIDE SEQUENCE [LARGE SCALE GENOMIC DNA]</scope>
    <source>
        <strain evidence="15 16">TC 32-1</strain>
    </source>
</reference>
<evidence type="ECO:0000256" key="10">
    <source>
        <dbReference type="PROSITE-ProRule" id="PRU01016"/>
    </source>
</evidence>
<dbReference type="InterPro" id="IPR029063">
    <property type="entry name" value="SAM-dependent_MTases_sf"/>
</dbReference>
<dbReference type="eggNOG" id="ENOG502QPKK">
    <property type="taxonomic scope" value="Eukaryota"/>
</dbReference>
<dbReference type="InterPro" id="IPR018117">
    <property type="entry name" value="C5_DNA_meth_AS"/>
</dbReference>
<keyword evidence="7 8" id="KW-0539">Nucleus</keyword>
<dbReference type="SUPFAM" id="SSF53335">
    <property type="entry name" value="S-adenosyl-L-methionine-dependent methyltransferases"/>
    <property type="match status" value="1"/>
</dbReference>
<dbReference type="PANTHER" id="PTHR10629:SF52">
    <property type="entry name" value="DNA (CYTOSINE-5)-METHYLTRANSFERASE 1"/>
    <property type="match status" value="1"/>
</dbReference>
<dbReference type="EC" id="2.1.1.37" evidence="8"/>
<dbReference type="GO" id="GO:0003677">
    <property type="term" value="F:DNA binding"/>
    <property type="evidence" value="ECO:0007669"/>
    <property type="project" value="UniProtKB-KW"/>
</dbReference>
<dbReference type="InterPro" id="IPR031303">
    <property type="entry name" value="C5_meth_CS"/>
</dbReference>
<dbReference type="NCBIfam" id="TIGR00675">
    <property type="entry name" value="dcm"/>
    <property type="match status" value="1"/>
</dbReference>
<dbReference type="GO" id="GO:0003682">
    <property type="term" value="F:chromatin binding"/>
    <property type="evidence" value="ECO:0007669"/>
    <property type="project" value="UniProtKB-UniRule"/>
</dbReference>
<keyword evidence="6 8" id="KW-0238">DNA-binding</keyword>
<evidence type="ECO:0000256" key="5">
    <source>
        <dbReference type="ARBA" id="ARBA00022737"/>
    </source>
</evidence>
<dbReference type="KEGG" id="hir:HETIRDRAFT_432600"/>
<dbReference type="STRING" id="747525.W4KM25"/>
<dbReference type="InterPro" id="IPR001525">
    <property type="entry name" value="C5_MeTfrase"/>
</dbReference>
<dbReference type="InterPro" id="IPR050390">
    <property type="entry name" value="C5-Methyltransferase"/>
</dbReference>
<evidence type="ECO:0000256" key="11">
    <source>
        <dbReference type="RuleBase" id="RU000416"/>
    </source>
</evidence>